<accession>A0A327L0V2</accession>
<evidence type="ECO:0008006" key="3">
    <source>
        <dbReference type="Google" id="ProtNLM"/>
    </source>
</evidence>
<dbReference type="AlphaFoldDB" id="A0A327L0V2"/>
<dbReference type="EMBL" id="NPEX01000036">
    <property type="protein sequence ID" value="RAI44700.1"/>
    <property type="molecule type" value="Genomic_DNA"/>
</dbReference>
<protein>
    <recommendedName>
        <fullName evidence="3">DUF1833 domain-containing protein</fullName>
    </recommendedName>
</protein>
<dbReference type="InterPro" id="IPR014974">
    <property type="entry name" value="DUF1833"/>
</dbReference>
<gene>
    <name evidence="1" type="ORF">CH341_07740</name>
</gene>
<sequence length="167" mass="17556">MPLTDAIAEAYAAVPAGEVCHETLELDHVTLAEPIRVLCNGQDDIDLPLVLGGTPVTFTALGVSVIPPGVDDDGPTPMRVRLDLAADLLMGPLLAATAATEPFAVTWRVYTSADLTQPGEVISGLQLRVATLTATAAEATVSLPQVETQAFTLRTYDRESYPALAND</sequence>
<evidence type="ECO:0000313" key="1">
    <source>
        <dbReference type="EMBL" id="RAI44700.1"/>
    </source>
</evidence>
<dbReference type="RefSeq" id="WP_111418462.1">
    <property type="nucleotide sequence ID" value="NZ_NPEX01000036.1"/>
</dbReference>
<dbReference type="Proteomes" id="UP000249130">
    <property type="component" value="Unassembled WGS sequence"/>
</dbReference>
<comment type="caution">
    <text evidence="1">The sequence shown here is derived from an EMBL/GenBank/DDBJ whole genome shotgun (WGS) entry which is preliminary data.</text>
</comment>
<organism evidence="1 2">
    <name type="scientific">Rhodoplanes roseus</name>
    <dbReference type="NCBI Taxonomy" id="29409"/>
    <lineage>
        <taxon>Bacteria</taxon>
        <taxon>Pseudomonadati</taxon>
        <taxon>Pseudomonadota</taxon>
        <taxon>Alphaproteobacteria</taxon>
        <taxon>Hyphomicrobiales</taxon>
        <taxon>Nitrobacteraceae</taxon>
        <taxon>Rhodoplanes</taxon>
    </lineage>
</organism>
<name>A0A327L0V2_9BRAD</name>
<evidence type="ECO:0000313" key="2">
    <source>
        <dbReference type="Proteomes" id="UP000249130"/>
    </source>
</evidence>
<keyword evidence="2" id="KW-1185">Reference proteome</keyword>
<proteinExistence type="predicted"/>
<reference evidence="1 2" key="1">
    <citation type="submission" date="2017-07" db="EMBL/GenBank/DDBJ databases">
        <title>Draft Genome Sequences of Select Purple Nonsulfur Bacteria.</title>
        <authorList>
            <person name="Lasarre B."/>
            <person name="Mckinlay J.B."/>
        </authorList>
    </citation>
    <scope>NUCLEOTIDE SEQUENCE [LARGE SCALE GENOMIC DNA]</scope>
    <source>
        <strain evidence="1 2">DSM 5909</strain>
    </source>
</reference>
<dbReference type="OrthoDB" id="7338622at2"/>
<dbReference type="Pfam" id="PF08875">
    <property type="entry name" value="DUF1833"/>
    <property type="match status" value="1"/>
</dbReference>